<dbReference type="GO" id="GO:0030091">
    <property type="term" value="P:protein repair"/>
    <property type="evidence" value="ECO:0007669"/>
    <property type="project" value="TreeGrafter"/>
</dbReference>
<dbReference type="STRING" id="48709.A0A1D2N5K5"/>
<evidence type="ECO:0000256" key="16">
    <source>
        <dbReference type="ARBA" id="ARBA00048488"/>
    </source>
</evidence>
<keyword evidence="19" id="KW-1185">Reference proteome</keyword>
<evidence type="ECO:0000256" key="10">
    <source>
        <dbReference type="ARBA" id="ARBA00022859"/>
    </source>
</evidence>
<dbReference type="OMA" id="CSKCEHQ"/>
<evidence type="ECO:0000256" key="6">
    <source>
        <dbReference type="ARBA" id="ARBA00022490"/>
    </source>
</evidence>
<dbReference type="InterPro" id="IPR011057">
    <property type="entry name" value="Mss4-like_sf"/>
</dbReference>
<keyword evidence="14" id="KW-0539">Nucleus</keyword>
<evidence type="ECO:0000256" key="8">
    <source>
        <dbReference type="ARBA" id="ARBA00022723"/>
    </source>
</evidence>
<dbReference type="InterPro" id="IPR002579">
    <property type="entry name" value="Met_Sox_Rdtase_MsrB_dom"/>
</dbReference>
<proteinExistence type="inferred from homology"/>
<dbReference type="Pfam" id="PF01641">
    <property type="entry name" value="SelR"/>
    <property type="match status" value="1"/>
</dbReference>
<dbReference type="AlphaFoldDB" id="A0A1D2N5K5"/>
<dbReference type="PROSITE" id="PS51790">
    <property type="entry name" value="MSRB"/>
    <property type="match status" value="1"/>
</dbReference>
<keyword evidence="6" id="KW-0963">Cytoplasm</keyword>
<evidence type="ECO:0000256" key="12">
    <source>
        <dbReference type="ARBA" id="ARBA00023002"/>
    </source>
</evidence>
<evidence type="ECO:0000313" key="18">
    <source>
        <dbReference type="EMBL" id="ODN00537.1"/>
    </source>
</evidence>
<dbReference type="OrthoDB" id="44061at2759"/>
<keyword evidence="12" id="KW-0560">Oxidoreductase</keyword>
<comment type="function">
    <text evidence="15">Methionine-sulfoxide reductase that specifically reduces methionine (R)-sulfoxide back to methionine. While in many cases, methionine oxidation is the result of random oxidation following oxidative stress, methionine oxidation is also a post-translational modification that takes place on specific residue. Acts as a regulator of actin assembly by reducing methionine (R)-sulfoxide mediated by MICALs (MICAL1, MICAL2 or MICAL3) on actin, thereby promoting filament repolymerization. Plays a role in innate immunity by reducing oxidized actin, leading to actin repolymerization in macrophages.</text>
</comment>
<dbReference type="GO" id="GO:0046872">
    <property type="term" value="F:metal ion binding"/>
    <property type="evidence" value="ECO:0007669"/>
    <property type="project" value="UniProtKB-KW"/>
</dbReference>
<name>A0A1D2N5K5_ORCCI</name>
<keyword evidence="10" id="KW-0391">Immunity</keyword>
<organism evidence="18 19">
    <name type="scientific">Orchesella cincta</name>
    <name type="common">Springtail</name>
    <name type="synonym">Podura cincta</name>
    <dbReference type="NCBI Taxonomy" id="48709"/>
    <lineage>
        <taxon>Eukaryota</taxon>
        <taxon>Metazoa</taxon>
        <taxon>Ecdysozoa</taxon>
        <taxon>Arthropoda</taxon>
        <taxon>Hexapoda</taxon>
        <taxon>Collembola</taxon>
        <taxon>Entomobryomorpha</taxon>
        <taxon>Entomobryoidea</taxon>
        <taxon>Orchesellidae</taxon>
        <taxon>Orchesellinae</taxon>
        <taxon>Orchesella</taxon>
    </lineage>
</organism>
<evidence type="ECO:0000256" key="15">
    <source>
        <dbReference type="ARBA" id="ARBA00046083"/>
    </source>
</evidence>
<evidence type="ECO:0000256" key="9">
    <source>
        <dbReference type="ARBA" id="ARBA00022833"/>
    </source>
</evidence>
<evidence type="ECO:0000256" key="2">
    <source>
        <dbReference type="ARBA" id="ARBA00004123"/>
    </source>
</evidence>
<comment type="subcellular location">
    <subcellularLocation>
        <location evidence="3">Cytoplasm</location>
        <location evidence="3">Cytoskeleton</location>
    </subcellularLocation>
    <subcellularLocation>
        <location evidence="2">Nucleus</location>
    </subcellularLocation>
</comment>
<keyword evidence="8" id="KW-0479">Metal-binding</keyword>
<comment type="catalytic activity">
    <reaction evidence="16">
        <text>L-methionyl-[protein] + [thioredoxin]-disulfide + H2O = L-methionyl-(R)-S-oxide-[protein] + [thioredoxin]-dithiol</text>
        <dbReference type="Rhea" id="RHEA:24164"/>
        <dbReference type="Rhea" id="RHEA-COMP:10698"/>
        <dbReference type="Rhea" id="RHEA-COMP:10700"/>
        <dbReference type="Rhea" id="RHEA-COMP:12313"/>
        <dbReference type="Rhea" id="RHEA-COMP:12314"/>
        <dbReference type="ChEBI" id="CHEBI:15377"/>
        <dbReference type="ChEBI" id="CHEBI:16044"/>
        <dbReference type="ChEBI" id="CHEBI:29950"/>
        <dbReference type="ChEBI" id="CHEBI:45764"/>
        <dbReference type="ChEBI" id="CHEBI:50058"/>
        <dbReference type="EC" id="1.8.4.12"/>
    </reaction>
</comment>
<comment type="caution">
    <text evidence="18">The sequence shown here is derived from an EMBL/GenBank/DDBJ whole genome shotgun (WGS) entry which is preliminary data.</text>
</comment>
<comment type="similarity">
    <text evidence="4">Belongs to the MsrB Met sulfoxide reductase family.</text>
</comment>
<feature type="domain" description="MsrB" evidence="17">
    <location>
        <begin position="1"/>
        <end position="93"/>
    </location>
</feature>
<dbReference type="InterPro" id="IPR052150">
    <property type="entry name" value="MsrB_Met_sulfoxide_reductase"/>
</dbReference>
<evidence type="ECO:0000256" key="4">
    <source>
        <dbReference type="ARBA" id="ARBA00007174"/>
    </source>
</evidence>
<keyword evidence="7" id="KW-0399">Innate immunity</keyword>
<keyword evidence="11" id="KW-0712">Selenocysteine</keyword>
<dbReference type="GO" id="GO:0005634">
    <property type="term" value="C:nucleus"/>
    <property type="evidence" value="ECO:0007669"/>
    <property type="project" value="UniProtKB-SubCell"/>
</dbReference>
<dbReference type="GO" id="GO:0045087">
    <property type="term" value="P:innate immune response"/>
    <property type="evidence" value="ECO:0007669"/>
    <property type="project" value="UniProtKB-KW"/>
</dbReference>
<dbReference type="PANTHER" id="PTHR46755:SF5">
    <property type="entry name" value="METHIONINE-R-SULFOXIDE REDUCTASE B1"/>
    <property type="match status" value="1"/>
</dbReference>
<keyword evidence="9" id="KW-0862">Zinc</keyword>
<evidence type="ECO:0000259" key="17">
    <source>
        <dbReference type="PROSITE" id="PS51790"/>
    </source>
</evidence>
<evidence type="ECO:0000256" key="5">
    <source>
        <dbReference type="ARBA" id="ARBA00012499"/>
    </source>
</evidence>
<sequence length="93" mass="10695">MTFCSRDSKEVYRDHFVPGTYCCSQCGYELFSSRQKFEHNTPWPAFSETIHKDSVTKHKEFGCFNAFKVKCGKCGNPLGHEFLKDGPDGKSRF</sequence>
<dbReference type="GO" id="GO:0033743">
    <property type="term" value="F:peptide-methionine (R)-S-oxide reductase activity"/>
    <property type="evidence" value="ECO:0007669"/>
    <property type="project" value="UniProtKB-EC"/>
</dbReference>
<evidence type="ECO:0000256" key="11">
    <source>
        <dbReference type="ARBA" id="ARBA00022933"/>
    </source>
</evidence>
<dbReference type="Proteomes" id="UP000094527">
    <property type="component" value="Unassembled WGS sequence"/>
</dbReference>
<comment type="cofactor">
    <cofactor evidence="1">
        <name>Zn(2+)</name>
        <dbReference type="ChEBI" id="CHEBI:29105"/>
    </cofactor>
</comment>
<evidence type="ECO:0000313" key="19">
    <source>
        <dbReference type="Proteomes" id="UP000094527"/>
    </source>
</evidence>
<evidence type="ECO:0000256" key="1">
    <source>
        <dbReference type="ARBA" id="ARBA00001947"/>
    </source>
</evidence>
<evidence type="ECO:0000256" key="13">
    <source>
        <dbReference type="ARBA" id="ARBA00023212"/>
    </source>
</evidence>
<dbReference type="PANTHER" id="PTHR46755">
    <property type="entry name" value="METHIONINE-R-SULFOXIDE REDUCTASE B1"/>
    <property type="match status" value="1"/>
</dbReference>
<accession>A0A1D2N5K5</accession>
<evidence type="ECO:0000256" key="3">
    <source>
        <dbReference type="ARBA" id="ARBA00004245"/>
    </source>
</evidence>
<gene>
    <name evidence="18" type="ORF">Ocin01_06152</name>
</gene>
<dbReference type="SUPFAM" id="SSF51316">
    <property type="entry name" value="Mss4-like"/>
    <property type="match status" value="1"/>
</dbReference>
<dbReference type="EC" id="1.8.4.12" evidence="5"/>
<dbReference type="EMBL" id="LJIJ01000200">
    <property type="protein sequence ID" value="ODN00537.1"/>
    <property type="molecule type" value="Genomic_DNA"/>
</dbReference>
<dbReference type="Gene3D" id="2.170.150.20">
    <property type="entry name" value="Peptide methionine sulfoxide reductase"/>
    <property type="match status" value="1"/>
</dbReference>
<keyword evidence="13" id="KW-0206">Cytoskeleton</keyword>
<evidence type="ECO:0000256" key="7">
    <source>
        <dbReference type="ARBA" id="ARBA00022588"/>
    </source>
</evidence>
<dbReference type="GO" id="GO:0005856">
    <property type="term" value="C:cytoskeleton"/>
    <property type="evidence" value="ECO:0007669"/>
    <property type="project" value="UniProtKB-SubCell"/>
</dbReference>
<evidence type="ECO:0000256" key="14">
    <source>
        <dbReference type="ARBA" id="ARBA00023242"/>
    </source>
</evidence>
<protein>
    <recommendedName>
        <fullName evidence="5">peptide-methionine (R)-S-oxide reductase</fullName>
        <ecNumber evidence="5">1.8.4.12</ecNumber>
    </recommendedName>
</protein>
<reference evidence="18 19" key="1">
    <citation type="journal article" date="2016" name="Genome Biol. Evol.">
        <title>Gene Family Evolution Reflects Adaptation to Soil Environmental Stressors in the Genome of the Collembolan Orchesella cincta.</title>
        <authorList>
            <person name="Faddeeva-Vakhrusheva A."/>
            <person name="Derks M.F."/>
            <person name="Anvar S.Y."/>
            <person name="Agamennone V."/>
            <person name="Suring W."/>
            <person name="Smit S."/>
            <person name="van Straalen N.M."/>
            <person name="Roelofs D."/>
        </authorList>
    </citation>
    <scope>NUCLEOTIDE SEQUENCE [LARGE SCALE GENOMIC DNA]</scope>
    <source>
        <tissue evidence="18">Mixed pool</tissue>
    </source>
</reference>